<organism evidence="1 2">
    <name type="scientific">Protopolystoma xenopodis</name>
    <dbReference type="NCBI Taxonomy" id="117903"/>
    <lineage>
        <taxon>Eukaryota</taxon>
        <taxon>Metazoa</taxon>
        <taxon>Spiralia</taxon>
        <taxon>Lophotrochozoa</taxon>
        <taxon>Platyhelminthes</taxon>
        <taxon>Monogenea</taxon>
        <taxon>Polyopisthocotylea</taxon>
        <taxon>Polystomatidea</taxon>
        <taxon>Polystomatidae</taxon>
        <taxon>Protopolystoma</taxon>
    </lineage>
</organism>
<proteinExistence type="predicted"/>
<reference evidence="1" key="1">
    <citation type="submission" date="2018-11" db="EMBL/GenBank/DDBJ databases">
        <authorList>
            <consortium name="Pathogen Informatics"/>
        </authorList>
    </citation>
    <scope>NUCLEOTIDE SEQUENCE</scope>
</reference>
<comment type="caution">
    <text evidence="1">The sequence shown here is derived from an EMBL/GenBank/DDBJ whole genome shotgun (WGS) entry which is preliminary data.</text>
</comment>
<evidence type="ECO:0000313" key="1">
    <source>
        <dbReference type="EMBL" id="VEL31219.1"/>
    </source>
</evidence>
<dbReference type="AlphaFoldDB" id="A0A3S5CRT5"/>
<dbReference type="EMBL" id="CAAALY010119992">
    <property type="protein sequence ID" value="VEL31219.1"/>
    <property type="molecule type" value="Genomic_DNA"/>
</dbReference>
<sequence>MLVDLADVTKPLARTNHFHKRRLPNQRLFTSPINSPTLSSDFSPNSPRPRLALVGVPLDLFVKPQLFAAKCPLEQYAEASILDDCSTGTA</sequence>
<protein>
    <submittedName>
        <fullName evidence="1">Uncharacterized protein</fullName>
    </submittedName>
</protein>
<evidence type="ECO:0000313" key="2">
    <source>
        <dbReference type="Proteomes" id="UP000784294"/>
    </source>
</evidence>
<keyword evidence="2" id="KW-1185">Reference proteome</keyword>
<accession>A0A3S5CRT5</accession>
<dbReference type="Proteomes" id="UP000784294">
    <property type="component" value="Unassembled WGS sequence"/>
</dbReference>
<name>A0A3S5CRT5_9PLAT</name>
<gene>
    <name evidence="1" type="ORF">PXEA_LOCUS24659</name>
</gene>